<dbReference type="EMBL" id="AP012057">
    <property type="protein sequence ID" value="BAN04019.1"/>
    <property type="molecule type" value="Genomic_DNA"/>
</dbReference>
<feature type="transmembrane region" description="Helical" evidence="7">
    <location>
        <begin position="233"/>
        <end position="252"/>
    </location>
</feature>
<dbReference type="RefSeq" id="WP_015443266.1">
    <property type="nucleotide sequence ID" value="NC_020520.1"/>
</dbReference>
<dbReference type="OrthoDB" id="7298150at2"/>
<dbReference type="GO" id="GO:0005886">
    <property type="term" value="C:plasma membrane"/>
    <property type="evidence" value="ECO:0007669"/>
    <property type="project" value="UniProtKB-SubCell"/>
</dbReference>
<feature type="transmembrane region" description="Helical" evidence="7">
    <location>
        <begin position="273"/>
        <end position="297"/>
    </location>
</feature>
<dbReference type="AlphaFoldDB" id="A0A6C7EFS9"/>
<keyword evidence="3" id="KW-1003">Cell membrane</keyword>
<dbReference type="InterPro" id="IPR051125">
    <property type="entry name" value="ABC-4/HrtB_transporter"/>
</dbReference>
<evidence type="ECO:0000256" key="2">
    <source>
        <dbReference type="ARBA" id="ARBA00022448"/>
    </source>
</evidence>
<evidence type="ECO:0000259" key="8">
    <source>
        <dbReference type="Pfam" id="PF02687"/>
    </source>
</evidence>
<evidence type="ECO:0000256" key="3">
    <source>
        <dbReference type="ARBA" id="ARBA00022475"/>
    </source>
</evidence>
<feature type="transmembrane region" description="Helical" evidence="7">
    <location>
        <begin position="12"/>
        <end position="30"/>
    </location>
</feature>
<keyword evidence="6 7" id="KW-0472">Membrane</keyword>
<name>A0A6C7EFS9_ILUCY</name>
<organism evidence="9 10">
    <name type="scientific">Ilumatobacter coccineus (strain NBRC 103263 / KCTC 29153 / YM16-304)</name>
    <dbReference type="NCBI Taxonomy" id="1313172"/>
    <lineage>
        <taxon>Bacteria</taxon>
        <taxon>Bacillati</taxon>
        <taxon>Actinomycetota</taxon>
        <taxon>Acidimicrobiia</taxon>
        <taxon>Acidimicrobiales</taxon>
        <taxon>Ilumatobacteraceae</taxon>
        <taxon>Ilumatobacter</taxon>
    </lineage>
</organism>
<dbReference type="Pfam" id="PF02687">
    <property type="entry name" value="FtsX"/>
    <property type="match status" value="1"/>
</dbReference>
<feature type="domain" description="ABC3 transporter permease C-terminal" evidence="8">
    <location>
        <begin position="233"/>
        <end position="339"/>
    </location>
</feature>
<keyword evidence="10" id="KW-1185">Reference proteome</keyword>
<dbReference type="PANTHER" id="PTHR43738">
    <property type="entry name" value="ABC TRANSPORTER, MEMBRANE PROTEIN"/>
    <property type="match status" value="1"/>
</dbReference>
<dbReference type="InterPro" id="IPR003838">
    <property type="entry name" value="ABC3_permease_C"/>
</dbReference>
<reference evidence="9 10" key="1">
    <citation type="journal article" date="2013" name="Int. J. Syst. Evol. Microbiol.">
        <title>Ilumatobacter nonamiense sp. nov. and Ilumatobacter coccineum sp. nov., isolated from seashore sand.</title>
        <authorList>
            <person name="Matsumoto A."/>
            <person name="Kasai H."/>
            <person name="Matsuo Y."/>
            <person name="Shizuri Y."/>
            <person name="Ichikawa N."/>
            <person name="Fujita N."/>
            <person name="Omura S."/>
            <person name="Takahashi Y."/>
        </authorList>
    </citation>
    <scope>NUCLEOTIDE SEQUENCE [LARGE SCALE GENOMIC DNA]</scope>
    <source>
        <strain evidence="10">NBRC 103263 / KCTC 29153 / YM16-304</strain>
    </source>
</reference>
<evidence type="ECO:0000256" key="6">
    <source>
        <dbReference type="ARBA" id="ARBA00023136"/>
    </source>
</evidence>
<evidence type="ECO:0000256" key="4">
    <source>
        <dbReference type="ARBA" id="ARBA00022692"/>
    </source>
</evidence>
<dbReference type="PANTHER" id="PTHR43738:SF1">
    <property type="entry name" value="HEMIN TRANSPORT SYSTEM PERMEASE PROTEIN HRTB-RELATED"/>
    <property type="match status" value="1"/>
</dbReference>
<proteinExistence type="predicted"/>
<dbReference type="Proteomes" id="UP000011863">
    <property type="component" value="Chromosome"/>
</dbReference>
<evidence type="ECO:0000313" key="10">
    <source>
        <dbReference type="Proteomes" id="UP000011863"/>
    </source>
</evidence>
<evidence type="ECO:0000313" key="9">
    <source>
        <dbReference type="EMBL" id="BAN04019.1"/>
    </source>
</evidence>
<evidence type="ECO:0000256" key="5">
    <source>
        <dbReference type="ARBA" id="ARBA00022989"/>
    </source>
</evidence>
<feature type="transmembrane region" description="Helical" evidence="7">
    <location>
        <begin position="309"/>
        <end position="331"/>
    </location>
</feature>
<comment type="subcellular location">
    <subcellularLocation>
        <location evidence="1">Cell membrane</location>
        <topology evidence="1">Multi-pass membrane protein</topology>
    </subcellularLocation>
</comment>
<keyword evidence="4 7" id="KW-0812">Transmembrane</keyword>
<sequence length="344" mass="35733">MTLSDLRYRARRVGLVTVLVALVLTLLYLMTGLAHHLKTEPGRAVDRIGASTWILADGVDGPFTAASVLPISARDELSATFDGVVEPFVVSRGALLPSPDAEKVEVQLVGHGIGKLGQPQLTDGVAVSGPGEIVLDSSLDVSIGTEVEIGVERFTVVGLTSDSTVLAGQAFGFIDLTDAQRIAFQSDQVVTGFLTDRPASFVAGYSFSSADAVADETLGPIESAVASIDLIRILLWFVAAIVMGAVIYLTALERERDFAVLKAVGASGRSLGAGLALQAVIVALLASLIGAIAAKLIEPVFPLPVTIPTSALFTVPLVAVCVGLVSAMLGVRKVNRTDPAEAFS</sequence>
<evidence type="ECO:0000256" key="7">
    <source>
        <dbReference type="SAM" id="Phobius"/>
    </source>
</evidence>
<keyword evidence="2" id="KW-0813">Transport</keyword>
<gene>
    <name evidence="9" type="ORF">YM304_37050</name>
</gene>
<keyword evidence="5 7" id="KW-1133">Transmembrane helix</keyword>
<dbReference type="KEGG" id="aym:YM304_37050"/>
<evidence type="ECO:0000256" key="1">
    <source>
        <dbReference type="ARBA" id="ARBA00004651"/>
    </source>
</evidence>
<accession>A0A6C7EFS9</accession>
<protein>
    <recommendedName>
        <fullName evidence="8">ABC3 transporter permease C-terminal domain-containing protein</fullName>
    </recommendedName>
</protein>